<feature type="compositionally biased region" description="Polar residues" evidence="1">
    <location>
        <begin position="116"/>
        <end position="161"/>
    </location>
</feature>
<organism evidence="3 4">
    <name type="scientific">Aldrovandia affinis</name>
    <dbReference type="NCBI Taxonomy" id="143900"/>
    <lineage>
        <taxon>Eukaryota</taxon>
        <taxon>Metazoa</taxon>
        <taxon>Chordata</taxon>
        <taxon>Craniata</taxon>
        <taxon>Vertebrata</taxon>
        <taxon>Euteleostomi</taxon>
        <taxon>Actinopterygii</taxon>
        <taxon>Neopterygii</taxon>
        <taxon>Teleostei</taxon>
        <taxon>Notacanthiformes</taxon>
        <taxon>Halosauridae</taxon>
        <taxon>Aldrovandia</taxon>
    </lineage>
</organism>
<dbReference type="InterPro" id="IPR029526">
    <property type="entry name" value="PGBD"/>
</dbReference>
<sequence>MSTHHKNAAVSSREDNKPEIILDYNKNKGRVDNLDKVTGTYTCQRMTARWPMAVFYNILDVSTYNAFVVWKAINPGWNARKTFKRRLFLEELGRALVTPHIERRQWIPRMPASANLTSRIHTNTPQTSRIHTNTPQTSRPHTNTPQTSRPHASRPSTTRACQRQAYLPHSSFHEARQDQASDAGENVPC</sequence>
<dbReference type="PANTHER" id="PTHR46599:SF6">
    <property type="entry name" value="DUAL SPECIFICITY PHOSPHATASE 26"/>
    <property type="match status" value="1"/>
</dbReference>
<protein>
    <recommendedName>
        <fullName evidence="2">PiggyBac transposable element-derived protein domain-containing protein</fullName>
    </recommendedName>
</protein>
<dbReference type="Proteomes" id="UP001221898">
    <property type="component" value="Unassembled WGS sequence"/>
</dbReference>
<evidence type="ECO:0000313" key="3">
    <source>
        <dbReference type="EMBL" id="KAJ8403327.1"/>
    </source>
</evidence>
<dbReference type="Pfam" id="PF13843">
    <property type="entry name" value="DDE_Tnp_1_7"/>
    <property type="match status" value="1"/>
</dbReference>
<proteinExistence type="predicted"/>
<dbReference type="PANTHER" id="PTHR46599">
    <property type="entry name" value="PIGGYBAC TRANSPOSABLE ELEMENT-DERIVED PROTEIN 4"/>
    <property type="match status" value="1"/>
</dbReference>
<evidence type="ECO:0000259" key="2">
    <source>
        <dbReference type="Pfam" id="PF13843"/>
    </source>
</evidence>
<feature type="domain" description="PiggyBac transposable element-derived protein" evidence="2">
    <location>
        <begin position="13"/>
        <end position="67"/>
    </location>
</feature>
<evidence type="ECO:0000313" key="4">
    <source>
        <dbReference type="Proteomes" id="UP001221898"/>
    </source>
</evidence>
<gene>
    <name evidence="3" type="ORF">AAFF_G00350990</name>
</gene>
<name>A0AAD7SJM8_9TELE</name>
<dbReference type="AlphaFoldDB" id="A0AAD7SJM8"/>
<keyword evidence="4" id="KW-1185">Reference proteome</keyword>
<evidence type="ECO:0000256" key="1">
    <source>
        <dbReference type="SAM" id="MobiDB-lite"/>
    </source>
</evidence>
<feature type="region of interest" description="Disordered" evidence="1">
    <location>
        <begin position="116"/>
        <end position="189"/>
    </location>
</feature>
<accession>A0AAD7SJM8</accession>
<comment type="caution">
    <text evidence="3">The sequence shown here is derived from an EMBL/GenBank/DDBJ whole genome shotgun (WGS) entry which is preliminary data.</text>
</comment>
<dbReference type="EMBL" id="JAINUG010000058">
    <property type="protein sequence ID" value="KAJ8403327.1"/>
    <property type="molecule type" value="Genomic_DNA"/>
</dbReference>
<reference evidence="3" key="1">
    <citation type="journal article" date="2023" name="Science">
        <title>Genome structures resolve the early diversification of teleost fishes.</title>
        <authorList>
            <person name="Parey E."/>
            <person name="Louis A."/>
            <person name="Montfort J."/>
            <person name="Bouchez O."/>
            <person name="Roques C."/>
            <person name="Iampietro C."/>
            <person name="Lluch J."/>
            <person name="Castinel A."/>
            <person name="Donnadieu C."/>
            <person name="Desvignes T."/>
            <person name="Floi Bucao C."/>
            <person name="Jouanno E."/>
            <person name="Wen M."/>
            <person name="Mejri S."/>
            <person name="Dirks R."/>
            <person name="Jansen H."/>
            <person name="Henkel C."/>
            <person name="Chen W.J."/>
            <person name="Zahm M."/>
            <person name="Cabau C."/>
            <person name="Klopp C."/>
            <person name="Thompson A.W."/>
            <person name="Robinson-Rechavi M."/>
            <person name="Braasch I."/>
            <person name="Lecointre G."/>
            <person name="Bobe J."/>
            <person name="Postlethwait J.H."/>
            <person name="Berthelot C."/>
            <person name="Roest Crollius H."/>
            <person name="Guiguen Y."/>
        </authorList>
    </citation>
    <scope>NUCLEOTIDE SEQUENCE</scope>
    <source>
        <strain evidence="3">NC1722</strain>
    </source>
</reference>